<gene>
    <name evidence="1" type="ORF">LF65_05420</name>
</gene>
<protein>
    <submittedName>
        <fullName evidence="1">Transposase</fullName>
    </submittedName>
</protein>
<sequence length="286" mass="32726">MFQNTIISDELSIYQFFKQLNFDLYLTKPQLKHLESIMNAMISKGYNGKVSDIAELASQRHRTSTTRFLSSNSWNEKLLIKVLKSLVVELIWNKSKETNKPIYFIVDDTISEKTKPSSKAINTIEKCSFHNSHLKGKNVYGHQILVSILSCDGLVLPYSIDIYDKESMSKIEMTKNLIASLPKLENRGYVLCDSCKAIFNSSEKAGYSFIGALKTNRVIYPKGHERLGIKLHKFATTLNIEDFDLVTVKDNDYYIYSYVGDLKDIKNVTIILSYPKESFHKDGELC</sequence>
<dbReference type="RefSeq" id="WP_052483028.1">
    <property type="nucleotide sequence ID" value="NZ_CP010086.2"/>
</dbReference>
<organism evidence="1 2">
    <name type="scientific">Clostridium beijerinckii</name>
    <name type="common">Clostridium MP</name>
    <dbReference type="NCBI Taxonomy" id="1520"/>
    <lineage>
        <taxon>Bacteria</taxon>
        <taxon>Bacillati</taxon>
        <taxon>Bacillota</taxon>
        <taxon>Clostridia</taxon>
        <taxon>Eubacteriales</taxon>
        <taxon>Clostridiaceae</taxon>
        <taxon>Clostridium</taxon>
    </lineage>
</organism>
<dbReference type="SUPFAM" id="SSF53098">
    <property type="entry name" value="Ribonuclease H-like"/>
    <property type="match status" value="1"/>
</dbReference>
<dbReference type="KEGG" id="cbei:LF65_05420"/>
<dbReference type="AlphaFoldDB" id="A0A0B5QUM7"/>
<dbReference type="InterPro" id="IPR012337">
    <property type="entry name" value="RNaseH-like_sf"/>
</dbReference>
<name>A0A0B5QUM7_CLOBE</name>
<dbReference type="Proteomes" id="UP000031866">
    <property type="component" value="Chromosome"/>
</dbReference>
<dbReference type="STRING" id="1520.LF65_05420"/>
<dbReference type="EMBL" id="CP010086">
    <property type="protein sequence ID" value="AJH01937.1"/>
    <property type="molecule type" value="Genomic_DNA"/>
</dbReference>
<accession>A0A0B5QUM7</accession>
<evidence type="ECO:0000313" key="1">
    <source>
        <dbReference type="EMBL" id="AJH01937.1"/>
    </source>
</evidence>
<evidence type="ECO:0000313" key="2">
    <source>
        <dbReference type="Proteomes" id="UP000031866"/>
    </source>
</evidence>
<reference evidence="2" key="1">
    <citation type="submission" date="2014-12" db="EMBL/GenBank/DDBJ databases">
        <title>Genome sequence of Clostridium beijerinckii strain 59B.</title>
        <authorList>
            <person name="Little G.T."/>
            <person name="Minton N.P."/>
        </authorList>
    </citation>
    <scope>NUCLEOTIDE SEQUENCE [LARGE SCALE GENOMIC DNA]</scope>
    <source>
        <strain evidence="2">59B</strain>
    </source>
</reference>
<proteinExistence type="predicted"/>